<name>A0ABD2PN47_9PLAT</name>
<proteinExistence type="predicted"/>
<feature type="chain" id="PRO_5044778175" evidence="1">
    <location>
        <begin position="20"/>
        <end position="147"/>
    </location>
</feature>
<evidence type="ECO:0000313" key="2">
    <source>
        <dbReference type="EMBL" id="KAL3308764.1"/>
    </source>
</evidence>
<dbReference type="EMBL" id="JBJKFK010004721">
    <property type="protein sequence ID" value="KAL3308764.1"/>
    <property type="molecule type" value="Genomic_DNA"/>
</dbReference>
<protein>
    <submittedName>
        <fullName evidence="2">Uncharacterized protein</fullName>
    </submittedName>
</protein>
<sequence>MLILGCFLVLSLLFTGSHQYVEEILMRPAPITADKTCKNCDLTEMPDGTYYFNKCDAYSQENCGADVQRKFDCCVGYQLFKDTRMLFQADTCKRKYRPWLTCIEAMTLRGQIQPVVAENLKALFETSKLDENDIYTIFVPIRNSPYS</sequence>
<keyword evidence="3" id="KW-1185">Reference proteome</keyword>
<dbReference type="Proteomes" id="UP001626550">
    <property type="component" value="Unassembled WGS sequence"/>
</dbReference>
<comment type="caution">
    <text evidence="2">The sequence shown here is derived from an EMBL/GenBank/DDBJ whole genome shotgun (WGS) entry which is preliminary data.</text>
</comment>
<organism evidence="2 3">
    <name type="scientific">Cichlidogyrus casuarinus</name>
    <dbReference type="NCBI Taxonomy" id="1844966"/>
    <lineage>
        <taxon>Eukaryota</taxon>
        <taxon>Metazoa</taxon>
        <taxon>Spiralia</taxon>
        <taxon>Lophotrochozoa</taxon>
        <taxon>Platyhelminthes</taxon>
        <taxon>Monogenea</taxon>
        <taxon>Monopisthocotylea</taxon>
        <taxon>Dactylogyridea</taxon>
        <taxon>Ancyrocephalidae</taxon>
        <taxon>Cichlidogyrus</taxon>
    </lineage>
</organism>
<accession>A0ABD2PN47</accession>
<evidence type="ECO:0000256" key="1">
    <source>
        <dbReference type="SAM" id="SignalP"/>
    </source>
</evidence>
<dbReference type="AlphaFoldDB" id="A0ABD2PN47"/>
<feature type="signal peptide" evidence="1">
    <location>
        <begin position="1"/>
        <end position="19"/>
    </location>
</feature>
<keyword evidence="1" id="KW-0732">Signal</keyword>
<gene>
    <name evidence="2" type="ORF">Ciccas_012700</name>
</gene>
<reference evidence="2 3" key="1">
    <citation type="submission" date="2024-11" db="EMBL/GenBank/DDBJ databases">
        <title>Adaptive evolution of stress response genes in parasites aligns with host niche diversity.</title>
        <authorList>
            <person name="Hahn C."/>
            <person name="Resl P."/>
        </authorList>
    </citation>
    <scope>NUCLEOTIDE SEQUENCE [LARGE SCALE GENOMIC DNA]</scope>
    <source>
        <strain evidence="2">EGGRZ-B1_66</strain>
        <tissue evidence="2">Body</tissue>
    </source>
</reference>
<evidence type="ECO:0000313" key="3">
    <source>
        <dbReference type="Proteomes" id="UP001626550"/>
    </source>
</evidence>